<evidence type="ECO:0000313" key="8">
    <source>
        <dbReference type="Proteomes" id="UP000194153"/>
    </source>
</evidence>
<organism evidence="7 8">
    <name type="scientific">Geoanaerobacter pelophilus</name>
    <dbReference type="NCBI Taxonomy" id="60036"/>
    <lineage>
        <taxon>Bacteria</taxon>
        <taxon>Pseudomonadati</taxon>
        <taxon>Thermodesulfobacteriota</taxon>
        <taxon>Desulfuromonadia</taxon>
        <taxon>Geobacterales</taxon>
        <taxon>Geobacteraceae</taxon>
        <taxon>Geoanaerobacter</taxon>
    </lineage>
</organism>
<dbReference type="Pfam" id="PF00015">
    <property type="entry name" value="MCPsignal"/>
    <property type="match status" value="1"/>
</dbReference>
<evidence type="ECO:0000256" key="2">
    <source>
        <dbReference type="ARBA" id="ARBA00029447"/>
    </source>
</evidence>
<feature type="transmembrane region" description="Helical" evidence="4">
    <location>
        <begin position="17"/>
        <end position="35"/>
    </location>
</feature>
<evidence type="ECO:0000313" key="7">
    <source>
        <dbReference type="EMBL" id="GAW66944.1"/>
    </source>
</evidence>
<dbReference type="InterPro" id="IPR009875">
    <property type="entry name" value="PilZ_domain"/>
</dbReference>
<name>A0ABQ0MJ16_9BACT</name>
<protein>
    <submittedName>
        <fullName evidence="7">Methyl-accepting chemotaxis protein</fullName>
    </submittedName>
</protein>
<reference evidence="7 8" key="1">
    <citation type="submission" date="2017-04" db="EMBL/GenBank/DDBJ databases">
        <authorList>
            <consortium name="Geobacter pelophilus Genome Sequencing"/>
            <person name="Aoyagi T."/>
            <person name="Koike H."/>
            <person name="Hori T."/>
        </authorList>
    </citation>
    <scope>NUCLEOTIDE SEQUENCE [LARGE SCALE GENOMIC DNA]</scope>
    <source>
        <strain evidence="7 8">Drf2</strain>
    </source>
</reference>
<evidence type="ECO:0000256" key="4">
    <source>
        <dbReference type="SAM" id="Phobius"/>
    </source>
</evidence>
<dbReference type="EMBL" id="BDQG01000001">
    <property type="protein sequence ID" value="GAW66944.1"/>
    <property type="molecule type" value="Genomic_DNA"/>
</dbReference>
<dbReference type="SUPFAM" id="SSF58104">
    <property type="entry name" value="Methyl-accepting chemotaxis protein (MCP) signaling domain"/>
    <property type="match status" value="1"/>
</dbReference>
<keyword evidence="4" id="KW-1133">Transmembrane helix</keyword>
<dbReference type="Gene3D" id="2.40.10.220">
    <property type="entry name" value="predicted glycosyltransferase like domains"/>
    <property type="match status" value="1"/>
</dbReference>
<sequence length="524" mass="58034">METIWHYYLCLTIRTRLIILCLCYSVCIVAATVAGSLDSQLWQWGLTIAFITLGALFGGINIWGITSAITRTINNLETLAKGNLSQEIVIKRTNEISKILHAMRKMVGNQTEVLRNIHGASLQMEQSSFQISEISNEIADTTRAQQAQVLQVSAATGEVLTISESVRELSDMMLNESLVTEKEAEQGLDATNQNIDQMRLTVAEVNRAAEETSGLHQVAEEIHKIIASITDIADQTNLLALNAAIEAARAGEQGRGFAVVADEVRNLATRTSRETQEITRIISTLAEQVSATMSTMERIVERVNGGEQKTLQTAQIIQSMASSVRETSAASRRISDASNSQMERLTQLQQSQESLFHTIKDNGAKIGITATISGDLNAVTKQFNRLLDNFTFATETEIERSEREQRHYPRAHNGLLAVIRETGSQQEVQGITSDFSMSGLQLRIPKEAEIKEGQLVEVQVMTPGTSLEDFENQVPLKVAARVVWRRVNAAGAACGLEFKSLDQAQQQRLQTCFRHFKKNSHFKQ</sequence>
<dbReference type="PANTHER" id="PTHR32089">
    <property type="entry name" value="METHYL-ACCEPTING CHEMOTAXIS PROTEIN MCPB"/>
    <property type="match status" value="1"/>
</dbReference>
<evidence type="ECO:0000259" key="5">
    <source>
        <dbReference type="PROSITE" id="PS50111"/>
    </source>
</evidence>
<dbReference type="PROSITE" id="PS50885">
    <property type="entry name" value="HAMP"/>
    <property type="match status" value="1"/>
</dbReference>
<keyword evidence="4" id="KW-0472">Membrane</keyword>
<dbReference type="PROSITE" id="PS50111">
    <property type="entry name" value="CHEMOTAXIS_TRANSDUC_2"/>
    <property type="match status" value="1"/>
</dbReference>
<dbReference type="Proteomes" id="UP000194153">
    <property type="component" value="Unassembled WGS sequence"/>
</dbReference>
<evidence type="ECO:0000256" key="3">
    <source>
        <dbReference type="PROSITE-ProRule" id="PRU00284"/>
    </source>
</evidence>
<dbReference type="PANTHER" id="PTHR32089:SF112">
    <property type="entry name" value="LYSOZYME-LIKE PROTEIN-RELATED"/>
    <property type="match status" value="1"/>
</dbReference>
<feature type="transmembrane region" description="Helical" evidence="4">
    <location>
        <begin position="41"/>
        <end position="63"/>
    </location>
</feature>
<evidence type="ECO:0000259" key="6">
    <source>
        <dbReference type="PROSITE" id="PS50885"/>
    </source>
</evidence>
<evidence type="ECO:0000256" key="1">
    <source>
        <dbReference type="ARBA" id="ARBA00023224"/>
    </source>
</evidence>
<proteinExistence type="inferred from homology"/>
<reference evidence="8" key="2">
    <citation type="submission" date="2017-05" db="EMBL/GenBank/DDBJ databases">
        <title>Draft genome sequence of Geobacter pelophilus, a iron(III)-reducing bacteria.</title>
        <authorList>
            <person name="Aoyagi T."/>
            <person name="Koike H."/>
            <person name="Morita T."/>
            <person name="Sato Y."/>
            <person name="Habe H."/>
            <person name="Hori T."/>
        </authorList>
    </citation>
    <scope>NUCLEOTIDE SEQUENCE [LARGE SCALE GENOMIC DNA]</scope>
    <source>
        <strain evidence="8">Drf2</strain>
    </source>
</reference>
<dbReference type="RefSeq" id="WP_085813253.1">
    <property type="nucleotide sequence ID" value="NZ_BDQG01000001.1"/>
</dbReference>
<dbReference type="Pfam" id="PF07238">
    <property type="entry name" value="PilZ"/>
    <property type="match status" value="1"/>
</dbReference>
<dbReference type="SMART" id="SM00283">
    <property type="entry name" value="MA"/>
    <property type="match status" value="1"/>
</dbReference>
<dbReference type="InterPro" id="IPR003660">
    <property type="entry name" value="HAMP_dom"/>
</dbReference>
<accession>A0ABQ0MJ16</accession>
<gene>
    <name evidence="7" type="ORF">GPEL0_01f2523</name>
</gene>
<feature type="domain" description="HAMP" evidence="6">
    <location>
        <begin position="63"/>
        <end position="115"/>
    </location>
</feature>
<dbReference type="InterPro" id="IPR004089">
    <property type="entry name" value="MCPsignal_dom"/>
</dbReference>
<comment type="caution">
    <text evidence="7">The sequence shown here is derived from an EMBL/GenBank/DDBJ whole genome shotgun (WGS) entry which is preliminary data.</text>
</comment>
<keyword evidence="4" id="KW-0812">Transmembrane</keyword>
<dbReference type="Gene3D" id="1.10.287.950">
    <property type="entry name" value="Methyl-accepting chemotaxis protein"/>
    <property type="match status" value="1"/>
</dbReference>
<keyword evidence="8" id="KW-1185">Reference proteome</keyword>
<dbReference type="SUPFAM" id="SSF141371">
    <property type="entry name" value="PilZ domain-like"/>
    <property type="match status" value="1"/>
</dbReference>
<feature type="domain" description="Methyl-accepting transducer" evidence="5">
    <location>
        <begin position="120"/>
        <end position="356"/>
    </location>
</feature>
<keyword evidence="1 3" id="KW-0807">Transducer</keyword>
<comment type="similarity">
    <text evidence="2">Belongs to the methyl-accepting chemotaxis (MCP) protein family.</text>
</comment>